<name>A0ABT6H843_9BACI</name>
<dbReference type="EMBL" id="JARULN010000030">
    <property type="protein sequence ID" value="MDG5755491.1"/>
    <property type="molecule type" value="Genomic_DNA"/>
</dbReference>
<sequence>MGIQKLLNDLKLWRLKRRGLKVGKNFKFYNTRIDYSHCFLIEIGDDVIISNSTILAHDATTKIALGKTKIGRVSIGDRVFVGYGSIILPNVSIGSDVIIAAGVL</sequence>
<gene>
    <name evidence="1" type="ORF">P6P90_16470</name>
</gene>
<comment type="caution">
    <text evidence="1">The sequence shown here is derived from an EMBL/GenBank/DDBJ whole genome shotgun (WGS) entry which is preliminary data.</text>
</comment>
<accession>A0ABT6H843</accession>
<proteinExistence type="predicted"/>
<evidence type="ECO:0000313" key="1">
    <source>
        <dbReference type="EMBL" id="MDG5755491.1"/>
    </source>
</evidence>
<evidence type="ECO:0000313" key="2">
    <source>
        <dbReference type="Proteomes" id="UP001218246"/>
    </source>
</evidence>
<dbReference type="InterPro" id="IPR011004">
    <property type="entry name" value="Trimer_LpxA-like_sf"/>
</dbReference>
<organism evidence="1 2">
    <name type="scientific">Ectobacillus antri</name>
    <dbReference type="NCBI Taxonomy" id="2486280"/>
    <lineage>
        <taxon>Bacteria</taxon>
        <taxon>Bacillati</taxon>
        <taxon>Bacillota</taxon>
        <taxon>Bacilli</taxon>
        <taxon>Bacillales</taxon>
        <taxon>Bacillaceae</taxon>
        <taxon>Ectobacillus</taxon>
    </lineage>
</organism>
<keyword evidence="2" id="KW-1185">Reference proteome</keyword>
<dbReference type="Proteomes" id="UP001218246">
    <property type="component" value="Unassembled WGS sequence"/>
</dbReference>
<dbReference type="SUPFAM" id="SSF51161">
    <property type="entry name" value="Trimeric LpxA-like enzymes"/>
    <property type="match status" value="1"/>
</dbReference>
<reference evidence="1 2" key="1">
    <citation type="submission" date="2023-04" db="EMBL/GenBank/DDBJ databases">
        <title>Ectobacillus antri isolated from activated sludge.</title>
        <authorList>
            <person name="Yan P."/>
            <person name="Liu X."/>
        </authorList>
    </citation>
    <scope>NUCLEOTIDE SEQUENCE [LARGE SCALE GENOMIC DNA]</scope>
    <source>
        <strain evidence="1 2">C18H</strain>
    </source>
</reference>
<dbReference type="Gene3D" id="2.160.10.10">
    <property type="entry name" value="Hexapeptide repeat proteins"/>
    <property type="match status" value="1"/>
</dbReference>
<dbReference type="Pfam" id="PF00132">
    <property type="entry name" value="Hexapep"/>
    <property type="match status" value="1"/>
</dbReference>
<protein>
    <submittedName>
        <fullName evidence="1">DapH/DapD/GlmU-related protein</fullName>
    </submittedName>
</protein>
<dbReference type="InterPro" id="IPR001451">
    <property type="entry name" value="Hexapep"/>
</dbReference>
<dbReference type="RefSeq" id="WP_278018673.1">
    <property type="nucleotide sequence ID" value="NZ_JARRRY010000030.1"/>
</dbReference>